<evidence type="ECO:0000313" key="3">
    <source>
        <dbReference type="Proteomes" id="UP001341245"/>
    </source>
</evidence>
<evidence type="ECO:0000313" key="2">
    <source>
        <dbReference type="EMBL" id="KAK6005881.1"/>
    </source>
</evidence>
<keyword evidence="3" id="KW-1185">Reference proteome</keyword>
<organism evidence="2 3">
    <name type="scientific">Aureobasidium pullulans</name>
    <name type="common">Black yeast</name>
    <name type="synonym">Pullularia pullulans</name>
    <dbReference type="NCBI Taxonomy" id="5580"/>
    <lineage>
        <taxon>Eukaryota</taxon>
        <taxon>Fungi</taxon>
        <taxon>Dikarya</taxon>
        <taxon>Ascomycota</taxon>
        <taxon>Pezizomycotina</taxon>
        <taxon>Dothideomycetes</taxon>
        <taxon>Dothideomycetidae</taxon>
        <taxon>Dothideales</taxon>
        <taxon>Saccotheciaceae</taxon>
        <taxon>Aureobasidium</taxon>
    </lineage>
</organism>
<accession>A0ABR0TN65</accession>
<sequence length="310" mass="34686">MSKTTHDTSGSRHDPKNHNIMSETSNAIDSRIGSVTATSHVDQSLQHDSMPSMHSPQEEAQDMDSALRVHNHDLGDGGRDSADNDVLPMDGLEVLAPTRGFPELHPRRSDRVFDLAVFDSHGWQIPLEIGERRSLFPMATAEHLAKHAIFICPIPGCRQFYKSETILDVYNHLDDDEHGIELYTHKDMARCPANCGYSAINAHHLSMFYMPKCPSINVDELNPDHLFDCTHCDTIAPPLTTFAYHWDMIHAVAELHSSTIACEICSKGFEDSALLLPVHCGHFGTQSDCLSSEHFRILDQIDLLWEPPSI</sequence>
<feature type="compositionally biased region" description="Basic and acidic residues" evidence="1">
    <location>
        <begin position="1"/>
        <end position="17"/>
    </location>
</feature>
<evidence type="ECO:0000256" key="1">
    <source>
        <dbReference type="SAM" id="MobiDB-lite"/>
    </source>
</evidence>
<dbReference type="EMBL" id="JASGXD010000005">
    <property type="protein sequence ID" value="KAK6005881.1"/>
    <property type="molecule type" value="Genomic_DNA"/>
</dbReference>
<gene>
    <name evidence="2" type="ORF">QM012_007523</name>
</gene>
<reference evidence="2 3" key="1">
    <citation type="submission" date="2023-11" db="EMBL/GenBank/DDBJ databases">
        <title>Draft genome sequence and annotation of the polyextremotolerant black yeast-like fungus Aureobasidium pullulans NRRL 62042.</title>
        <authorList>
            <person name="Dielentheis-Frenken M.R.E."/>
            <person name="Wibberg D."/>
            <person name="Blank L.M."/>
            <person name="Tiso T."/>
        </authorList>
    </citation>
    <scope>NUCLEOTIDE SEQUENCE [LARGE SCALE GENOMIC DNA]</scope>
    <source>
        <strain evidence="2 3">NRRL 62042</strain>
    </source>
</reference>
<evidence type="ECO:0008006" key="4">
    <source>
        <dbReference type="Google" id="ProtNLM"/>
    </source>
</evidence>
<comment type="caution">
    <text evidence="2">The sequence shown here is derived from an EMBL/GenBank/DDBJ whole genome shotgun (WGS) entry which is preliminary data.</text>
</comment>
<dbReference type="Proteomes" id="UP001341245">
    <property type="component" value="Unassembled WGS sequence"/>
</dbReference>
<feature type="region of interest" description="Disordered" evidence="1">
    <location>
        <begin position="1"/>
        <end position="60"/>
    </location>
</feature>
<protein>
    <recommendedName>
        <fullName evidence="4">C2H2-type domain-containing protein</fullName>
    </recommendedName>
</protein>
<proteinExistence type="predicted"/>
<name>A0ABR0TN65_AURPU</name>
<feature type="compositionally biased region" description="Polar residues" evidence="1">
    <location>
        <begin position="19"/>
        <end position="55"/>
    </location>
</feature>